<evidence type="ECO:0000256" key="2">
    <source>
        <dbReference type="ARBA" id="ARBA00010663"/>
    </source>
</evidence>
<dbReference type="InterPro" id="IPR000276">
    <property type="entry name" value="GPCR_Rhodpsn"/>
</dbReference>
<feature type="region of interest" description="Disordered" evidence="12">
    <location>
        <begin position="161"/>
        <end position="243"/>
    </location>
</feature>
<feature type="compositionally biased region" description="Polar residues" evidence="12">
    <location>
        <begin position="292"/>
        <end position="309"/>
    </location>
</feature>
<evidence type="ECO:0000256" key="13">
    <source>
        <dbReference type="SAM" id="Phobius"/>
    </source>
</evidence>
<feature type="signal peptide" evidence="14">
    <location>
        <begin position="1"/>
        <end position="29"/>
    </location>
</feature>
<evidence type="ECO:0000256" key="1">
    <source>
        <dbReference type="ARBA" id="ARBA00004651"/>
    </source>
</evidence>
<gene>
    <name evidence="16" type="ORF">C7M84_012980</name>
</gene>
<evidence type="ECO:0000256" key="12">
    <source>
        <dbReference type="SAM" id="MobiDB-lite"/>
    </source>
</evidence>
<dbReference type="CDD" id="cd00637">
    <property type="entry name" value="7tm_classA_rhodopsin-like"/>
    <property type="match status" value="1"/>
</dbReference>
<feature type="region of interest" description="Disordered" evidence="12">
    <location>
        <begin position="72"/>
        <end position="131"/>
    </location>
</feature>
<protein>
    <recommendedName>
        <fullName evidence="15">G-protein coupled receptors family 1 profile domain-containing protein</fullName>
    </recommendedName>
</protein>
<evidence type="ECO:0000313" key="16">
    <source>
        <dbReference type="EMBL" id="ROT68861.1"/>
    </source>
</evidence>
<feature type="chain" id="PRO_5018687119" description="G-protein coupled receptors family 1 profile domain-containing protein" evidence="14">
    <location>
        <begin position="30"/>
        <end position="968"/>
    </location>
</feature>
<dbReference type="Gene3D" id="1.20.1070.10">
    <property type="entry name" value="Rhodopsin 7-helix transmembrane proteins"/>
    <property type="match status" value="2"/>
</dbReference>
<reference evidence="16 17" key="1">
    <citation type="submission" date="2018-04" db="EMBL/GenBank/DDBJ databases">
        <authorList>
            <person name="Zhang X."/>
            <person name="Yuan J."/>
            <person name="Li F."/>
            <person name="Xiang J."/>
        </authorList>
    </citation>
    <scope>NUCLEOTIDE SEQUENCE [LARGE SCALE GENOMIC DNA]</scope>
    <source>
        <tissue evidence="16">Muscle</tissue>
    </source>
</reference>
<dbReference type="EMBL" id="QCYY01002626">
    <property type="protein sequence ID" value="ROT68861.1"/>
    <property type="molecule type" value="Genomic_DNA"/>
</dbReference>
<dbReference type="GO" id="GO:0005886">
    <property type="term" value="C:plasma membrane"/>
    <property type="evidence" value="ECO:0007669"/>
    <property type="project" value="UniProtKB-SubCell"/>
</dbReference>
<dbReference type="InterPro" id="IPR017452">
    <property type="entry name" value="GPCR_Rhodpsn_7TM"/>
</dbReference>
<feature type="compositionally biased region" description="Gly residues" evidence="12">
    <location>
        <begin position="204"/>
        <end position="216"/>
    </location>
</feature>
<keyword evidence="4 11" id="KW-0812">Transmembrane</keyword>
<feature type="region of interest" description="Disordered" evidence="12">
    <location>
        <begin position="719"/>
        <end position="738"/>
    </location>
</feature>
<reference evidence="16 17" key="2">
    <citation type="submission" date="2019-01" db="EMBL/GenBank/DDBJ databases">
        <title>The decoding of complex shrimp genome reveals the adaptation for benthos swimmer, frequently molting mechanism and breeding impact on genome.</title>
        <authorList>
            <person name="Sun Y."/>
            <person name="Gao Y."/>
            <person name="Yu Y."/>
        </authorList>
    </citation>
    <scope>NUCLEOTIDE SEQUENCE [LARGE SCALE GENOMIC DNA]</scope>
    <source>
        <tissue evidence="16">Muscle</tissue>
    </source>
</reference>
<dbReference type="PANTHER" id="PTHR24246">
    <property type="entry name" value="OLFACTORY RECEPTOR AND ADENOSINE RECEPTOR"/>
    <property type="match status" value="1"/>
</dbReference>
<keyword evidence="3" id="KW-1003">Cell membrane</keyword>
<keyword evidence="17" id="KW-1185">Reference proteome</keyword>
<comment type="similarity">
    <text evidence="2 11">Belongs to the G-protein coupled receptor 1 family.</text>
</comment>
<keyword evidence="6 11" id="KW-0297">G-protein coupled receptor</keyword>
<feature type="compositionally biased region" description="Low complexity" evidence="12">
    <location>
        <begin position="263"/>
        <end position="291"/>
    </location>
</feature>
<dbReference type="GO" id="GO:0004930">
    <property type="term" value="F:G protein-coupled receptor activity"/>
    <property type="evidence" value="ECO:0007669"/>
    <property type="project" value="UniProtKB-KW"/>
</dbReference>
<dbReference type="Pfam" id="PF00001">
    <property type="entry name" value="7tm_1"/>
    <property type="match status" value="1"/>
</dbReference>
<dbReference type="PROSITE" id="PS50262">
    <property type="entry name" value="G_PROTEIN_RECEP_F1_2"/>
    <property type="match status" value="1"/>
</dbReference>
<feature type="transmembrane region" description="Helical" evidence="13">
    <location>
        <begin position="458"/>
        <end position="477"/>
    </location>
</feature>
<evidence type="ECO:0000256" key="7">
    <source>
        <dbReference type="ARBA" id="ARBA00023136"/>
    </source>
</evidence>
<keyword evidence="7 13" id="KW-0472">Membrane</keyword>
<feature type="transmembrane region" description="Helical" evidence="13">
    <location>
        <begin position="874"/>
        <end position="897"/>
    </location>
</feature>
<feature type="compositionally biased region" description="Low complexity" evidence="12">
    <location>
        <begin position="87"/>
        <end position="97"/>
    </location>
</feature>
<name>A0A3R7NWQ5_PENVA</name>
<sequence>MEGRGVANPMGVLAAWMGVMVVCASGVAAQTVVSGEELIYEAAASRGNHTLWRPGISDRITQGLPRKIDDVAFRGGTRGGRGGQAGAGSASAFADSAGSDREPDFRTSNDKGLVESASDMKTSGVNSSDVGLSFNTISNPGIIDKASGDAGLIESTNSKSLIGGRLSNGYNDSDEANRDLETGNSTSSLGFSERSSSADKLGKGVLGGTGRSGGGSKSCSSNFGESSPNDNGTSSSSSCSPADAETISVVAEDLVGLDPENASLSNMSSSDTGSGDGGPSESPGASGSPDSISSGQTPNSSAGSATDEWSQCPHLQPSFLVETGFRRAVSRGDRRCARFWCEQVVGSEARHHLGGVYHVVQMHYVAEEDHPCLLNITKMIVLHHSWPMCSSDFVCATNHSTFSMSASDCMPGQCRSAETAVLAFMLLASVTIVLMSVVIMAVIVLCPQFHKPKYYLRFSLAATDFLIGTVVCGHAAYNQWVGLSEVPLERFPYYANLKAGQLFRHVPNCLWGVSDVVTQISGFFATSGMIISLYTLSLMSLDRYLLLTRTHYRSLVTARRVSAAILMSWCCGLAVPSLHFIYRPQKQHDICVNYDTSALDVHIINNESKIATADYKVYLMHAVPLGVTLVIVGLPVLALLVFSCRTLRKYNSYTRDRSVRQVKSALQLTQSSLSRQASATSLANMVTLSVAGTPSPAHYHLSKVRTPNHSASPAYKLKFTSRKKKSEGNGRSAAAEGGLPAAAATSSLMENLGADSFEREAELARPSPRSCTEALLGRQSRQSSCRGPAATLTHEGEAEAGAGSAEGVESDGGSVVALSPFRESVLDVLGLRRLLTLHHAHTDHVTATIRRLRGRGGDERLSVRERDREITCTVLVNIVVFMFACFPLLAVGGWMMFLYFTRQDTINNKAPLKQLLFVAPWLMALNSLWNAVLHLTYNHKFRSAACRLIASTWRKIFGICRRRARYQG</sequence>
<keyword evidence="14" id="KW-0732">Signal</keyword>
<keyword evidence="9" id="KW-0325">Glycoprotein</keyword>
<feature type="region of interest" description="Disordered" evidence="12">
    <location>
        <begin position="759"/>
        <end position="809"/>
    </location>
</feature>
<dbReference type="PROSITE" id="PS00237">
    <property type="entry name" value="G_PROTEIN_RECEP_F1_1"/>
    <property type="match status" value="1"/>
</dbReference>
<evidence type="ECO:0000256" key="11">
    <source>
        <dbReference type="RuleBase" id="RU000688"/>
    </source>
</evidence>
<evidence type="ECO:0000256" key="6">
    <source>
        <dbReference type="ARBA" id="ARBA00023040"/>
    </source>
</evidence>
<feature type="transmembrane region" description="Helical" evidence="13">
    <location>
        <begin position="420"/>
        <end position="446"/>
    </location>
</feature>
<feature type="compositionally biased region" description="Polar residues" evidence="12">
    <location>
        <begin position="119"/>
        <end position="131"/>
    </location>
</feature>
<feature type="compositionally biased region" description="Basic and acidic residues" evidence="12">
    <location>
        <begin position="98"/>
        <end position="113"/>
    </location>
</feature>
<feature type="transmembrane region" description="Helical" evidence="13">
    <location>
        <begin position="520"/>
        <end position="541"/>
    </location>
</feature>
<feature type="region of interest" description="Disordered" evidence="12">
    <location>
        <begin position="260"/>
        <end position="310"/>
    </location>
</feature>
<keyword evidence="5 13" id="KW-1133">Transmembrane helix</keyword>
<evidence type="ECO:0000256" key="8">
    <source>
        <dbReference type="ARBA" id="ARBA00023170"/>
    </source>
</evidence>
<evidence type="ECO:0000256" key="5">
    <source>
        <dbReference type="ARBA" id="ARBA00022989"/>
    </source>
</evidence>
<feature type="compositionally biased region" description="Low complexity" evidence="12">
    <location>
        <begin position="217"/>
        <end position="243"/>
    </location>
</feature>
<organism evidence="16 17">
    <name type="scientific">Penaeus vannamei</name>
    <name type="common">Whiteleg shrimp</name>
    <name type="synonym">Litopenaeus vannamei</name>
    <dbReference type="NCBI Taxonomy" id="6689"/>
    <lineage>
        <taxon>Eukaryota</taxon>
        <taxon>Metazoa</taxon>
        <taxon>Ecdysozoa</taxon>
        <taxon>Arthropoda</taxon>
        <taxon>Crustacea</taxon>
        <taxon>Multicrustacea</taxon>
        <taxon>Malacostraca</taxon>
        <taxon>Eumalacostraca</taxon>
        <taxon>Eucarida</taxon>
        <taxon>Decapoda</taxon>
        <taxon>Dendrobranchiata</taxon>
        <taxon>Penaeoidea</taxon>
        <taxon>Penaeidae</taxon>
        <taxon>Penaeus</taxon>
    </lineage>
</organism>
<evidence type="ECO:0000256" key="3">
    <source>
        <dbReference type="ARBA" id="ARBA00022475"/>
    </source>
</evidence>
<dbReference type="PANTHER" id="PTHR24246:SF27">
    <property type="entry name" value="ADENOSINE RECEPTOR, ISOFORM A"/>
    <property type="match status" value="1"/>
</dbReference>
<evidence type="ECO:0000259" key="15">
    <source>
        <dbReference type="PROSITE" id="PS50262"/>
    </source>
</evidence>
<proteinExistence type="inferred from homology"/>
<evidence type="ECO:0000256" key="9">
    <source>
        <dbReference type="ARBA" id="ARBA00023180"/>
    </source>
</evidence>
<dbReference type="PRINTS" id="PR00237">
    <property type="entry name" value="GPCRRHODOPSN"/>
</dbReference>
<evidence type="ECO:0000313" key="17">
    <source>
        <dbReference type="Proteomes" id="UP000283509"/>
    </source>
</evidence>
<accession>A0A3R7NWQ5</accession>
<dbReference type="AlphaFoldDB" id="A0A3R7NWQ5"/>
<dbReference type="SUPFAM" id="SSF81321">
    <property type="entry name" value="Family A G protein-coupled receptor-like"/>
    <property type="match status" value="1"/>
</dbReference>
<feature type="transmembrane region" description="Helical" evidence="13">
    <location>
        <begin position="618"/>
        <end position="642"/>
    </location>
</feature>
<feature type="transmembrane region" description="Helical" evidence="13">
    <location>
        <begin position="561"/>
        <end position="582"/>
    </location>
</feature>
<evidence type="ECO:0000256" key="10">
    <source>
        <dbReference type="ARBA" id="ARBA00023224"/>
    </source>
</evidence>
<dbReference type="Proteomes" id="UP000283509">
    <property type="component" value="Unassembled WGS sequence"/>
</dbReference>
<feature type="compositionally biased region" description="Low complexity" evidence="12">
    <location>
        <begin position="799"/>
        <end position="809"/>
    </location>
</feature>
<feature type="compositionally biased region" description="Polar residues" evidence="12">
    <location>
        <begin position="182"/>
        <end position="195"/>
    </location>
</feature>
<feature type="domain" description="G-protein coupled receptors family 1 profile" evidence="15">
    <location>
        <begin position="435"/>
        <end position="934"/>
    </location>
</feature>
<evidence type="ECO:0000256" key="14">
    <source>
        <dbReference type="SAM" id="SignalP"/>
    </source>
</evidence>
<feature type="transmembrane region" description="Helical" evidence="13">
    <location>
        <begin position="917"/>
        <end position="937"/>
    </location>
</feature>
<keyword evidence="10 11" id="KW-0807">Transducer</keyword>
<evidence type="ECO:0000256" key="4">
    <source>
        <dbReference type="ARBA" id="ARBA00022692"/>
    </source>
</evidence>
<feature type="compositionally biased region" description="Gly residues" evidence="12">
    <location>
        <begin position="76"/>
        <end position="86"/>
    </location>
</feature>
<keyword evidence="8 11" id="KW-0675">Receptor</keyword>
<comment type="subcellular location">
    <subcellularLocation>
        <location evidence="1">Cell membrane</location>
        <topology evidence="1">Multi-pass membrane protein</topology>
    </subcellularLocation>
</comment>
<comment type="caution">
    <text evidence="16">The sequence shown here is derived from an EMBL/GenBank/DDBJ whole genome shotgun (WGS) entry which is preliminary data.</text>
</comment>